<evidence type="ECO:0000313" key="2">
    <source>
        <dbReference type="Proteomes" id="UP000887572"/>
    </source>
</evidence>
<dbReference type="WBParaSite" id="Gr19_v10_g14475.t1">
    <property type="protein sequence ID" value="Gr19_v10_g14475.t1"/>
    <property type="gene ID" value="Gr19_v10_g14475"/>
</dbReference>
<name>A0A914H788_GLORO</name>
<dbReference type="Proteomes" id="UP000887572">
    <property type="component" value="Unplaced"/>
</dbReference>
<protein>
    <submittedName>
        <fullName evidence="3">Uncharacterized protein</fullName>
    </submittedName>
</protein>
<dbReference type="AlphaFoldDB" id="A0A914H788"/>
<sequence length="69" mass="7995">MDISPASGPKVEKNKNSPKEAQQPHQRSQYEAIKEQLYGCLCRLRIQEFPYDWEEGATRWAQLPSSSEK</sequence>
<feature type="compositionally biased region" description="Polar residues" evidence="1">
    <location>
        <begin position="19"/>
        <end position="29"/>
    </location>
</feature>
<proteinExistence type="predicted"/>
<feature type="region of interest" description="Disordered" evidence="1">
    <location>
        <begin position="1"/>
        <end position="29"/>
    </location>
</feature>
<organism evidence="2 3">
    <name type="scientific">Globodera rostochiensis</name>
    <name type="common">Golden nematode worm</name>
    <name type="synonym">Heterodera rostochiensis</name>
    <dbReference type="NCBI Taxonomy" id="31243"/>
    <lineage>
        <taxon>Eukaryota</taxon>
        <taxon>Metazoa</taxon>
        <taxon>Ecdysozoa</taxon>
        <taxon>Nematoda</taxon>
        <taxon>Chromadorea</taxon>
        <taxon>Rhabditida</taxon>
        <taxon>Tylenchina</taxon>
        <taxon>Tylenchomorpha</taxon>
        <taxon>Tylenchoidea</taxon>
        <taxon>Heteroderidae</taxon>
        <taxon>Heteroderinae</taxon>
        <taxon>Globodera</taxon>
    </lineage>
</organism>
<keyword evidence="2" id="KW-1185">Reference proteome</keyword>
<evidence type="ECO:0000256" key="1">
    <source>
        <dbReference type="SAM" id="MobiDB-lite"/>
    </source>
</evidence>
<evidence type="ECO:0000313" key="3">
    <source>
        <dbReference type="WBParaSite" id="Gr19_v10_g14475.t1"/>
    </source>
</evidence>
<reference evidence="3" key="1">
    <citation type="submission" date="2022-11" db="UniProtKB">
        <authorList>
            <consortium name="WormBaseParasite"/>
        </authorList>
    </citation>
    <scope>IDENTIFICATION</scope>
</reference>
<accession>A0A914H788</accession>